<evidence type="ECO:0000313" key="1">
    <source>
        <dbReference type="EMBL" id="CAK1232078.1"/>
    </source>
</evidence>
<organism evidence="1 2">
    <name type="scientific">Fructobacillus fructosus</name>
    <dbReference type="NCBI Taxonomy" id="1631"/>
    <lineage>
        <taxon>Bacteria</taxon>
        <taxon>Bacillati</taxon>
        <taxon>Bacillota</taxon>
        <taxon>Bacilli</taxon>
        <taxon>Lactobacillales</taxon>
        <taxon>Lactobacillaceae</taxon>
        <taxon>Fructobacillus</taxon>
    </lineage>
</organism>
<keyword evidence="2" id="KW-1185">Reference proteome</keyword>
<gene>
    <name evidence="1" type="ORF">R54839_PPFHFPJH_00481</name>
</gene>
<proteinExistence type="predicted"/>
<dbReference type="Proteomes" id="UP001314261">
    <property type="component" value="Unassembled WGS sequence"/>
</dbReference>
<accession>A0ABM9MQ34</accession>
<protein>
    <submittedName>
        <fullName evidence="1">Uncharacterized protein</fullName>
    </submittedName>
</protein>
<name>A0ABM9MQ34_9LACO</name>
<comment type="caution">
    <text evidence="1">The sequence shown here is derived from an EMBL/GenBank/DDBJ whole genome shotgun (WGS) entry which is preliminary data.</text>
</comment>
<reference evidence="1 2" key="1">
    <citation type="submission" date="2023-10" db="EMBL/GenBank/DDBJ databases">
        <authorList>
            <person name="Botero Cardona J."/>
        </authorList>
    </citation>
    <scope>NUCLEOTIDE SEQUENCE [LARGE SCALE GENOMIC DNA]</scope>
    <source>
        <strain evidence="1 2">R-54839</strain>
    </source>
</reference>
<dbReference type="EMBL" id="CAUZLR010000002">
    <property type="protein sequence ID" value="CAK1232078.1"/>
    <property type="molecule type" value="Genomic_DNA"/>
</dbReference>
<evidence type="ECO:0000313" key="2">
    <source>
        <dbReference type="Proteomes" id="UP001314261"/>
    </source>
</evidence>
<sequence>MCLSTVGDKSGDKEGNLGKKIDLMPFLTLEKNGLF</sequence>